<sequence length="53" mass="6135">MTFFFWSFQLSTKVSIISVANVLESNKLFHSFSGYELAHHRVSQSLINLKSKE</sequence>
<dbReference type="PATRIC" id="fig|329854.7.peg.2294"/>
<reference evidence="1 2" key="1">
    <citation type="submission" date="2016-02" db="EMBL/GenBank/DDBJ databases">
        <authorList>
            <person name="Wen L."/>
            <person name="He K."/>
            <person name="Yang H."/>
        </authorList>
    </citation>
    <scope>NUCLEOTIDE SEQUENCE [LARGE SCALE GENOMIC DNA]</scope>
    <source>
        <strain evidence="1 2">KLE1704</strain>
    </source>
</reference>
<accession>A0A139LI00</accession>
<protein>
    <submittedName>
        <fullName evidence="1">Uncharacterized protein</fullName>
    </submittedName>
</protein>
<dbReference type="Proteomes" id="UP000070319">
    <property type="component" value="Unassembled WGS sequence"/>
</dbReference>
<name>A0A139LI00_9BACE</name>
<proteinExistence type="predicted"/>
<dbReference type="EMBL" id="LTDF01000078">
    <property type="protein sequence ID" value="KXT51081.1"/>
    <property type="molecule type" value="Genomic_DNA"/>
</dbReference>
<organism evidence="1">
    <name type="scientific">Bacteroides intestinalis</name>
    <dbReference type="NCBI Taxonomy" id="329854"/>
    <lineage>
        <taxon>Bacteria</taxon>
        <taxon>Pseudomonadati</taxon>
        <taxon>Bacteroidota</taxon>
        <taxon>Bacteroidia</taxon>
        <taxon>Bacteroidales</taxon>
        <taxon>Bacteroidaceae</taxon>
        <taxon>Bacteroides</taxon>
    </lineage>
</organism>
<comment type="caution">
    <text evidence="1">The sequence shown here is derived from an EMBL/GenBank/DDBJ whole genome shotgun (WGS) entry which is preliminary data.</text>
</comment>
<evidence type="ECO:0000313" key="1">
    <source>
        <dbReference type="EMBL" id="KXT51081.1"/>
    </source>
</evidence>
<dbReference type="AlphaFoldDB" id="A0A139LI00"/>
<evidence type="ECO:0000313" key="2">
    <source>
        <dbReference type="Proteomes" id="UP000070319"/>
    </source>
</evidence>
<gene>
    <name evidence="1" type="ORF">HMPREF2531_02253</name>
</gene>